<dbReference type="InterPro" id="IPR011004">
    <property type="entry name" value="Trimer_LpxA-like_sf"/>
</dbReference>
<organism evidence="2 3">
    <name type="scientific">Sporomusa acidovorans (strain ATCC 49682 / DSM 3132 / Mol)</name>
    <dbReference type="NCBI Taxonomy" id="1123286"/>
    <lineage>
        <taxon>Bacteria</taxon>
        <taxon>Bacillati</taxon>
        <taxon>Bacillota</taxon>
        <taxon>Negativicutes</taxon>
        <taxon>Selenomonadales</taxon>
        <taxon>Sporomusaceae</taxon>
        <taxon>Sporomusa</taxon>
    </lineage>
</organism>
<dbReference type="InterPro" id="IPR050179">
    <property type="entry name" value="Trans_hexapeptide_repeat"/>
</dbReference>
<proteinExistence type="predicted"/>
<protein>
    <submittedName>
        <fullName evidence="2">UDP-3-O-(3-hydroxymyristoyl)glucosamine N-acyltransferase</fullName>
        <ecNumber evidence="2">2.3.1.191</ecNumber>
    </submittedName>
</protein>
<dbReference type="Gene3D" id="2.160.10.10">
    <property type="entry name" value="Hexapeptide repeat proteins"/>
    <property type="match status" value="1"/>
</dbReference>
<dbReference type="EMBL" id="CP155571">
    <property type="protein sequence ID" value="XFO74070.1"/>
    <property type="molecule type" value="Genomic_DNA"/>
</dbReference>
<dbReference type="Proteomes" id="UP000216052">
    <property type="component" value="Chromosome"/>
</dbReference>
<dbReference type="InterPro" id="IPR020019">
    <property type="entry name" value="AcTrfase_PglD-like"/>
</dbReference>
<evidence type="ECO:0000313" key="1">
    <source>
        <dbReference type="EMBL" id="XFO70819.1"/>
    </source>
</evidence>
<dbReference type="PANTHER" id="PTHR43300">
    <property type="entry name" value="ACETYLTRANSFERASE"/>
    <property type="match status" value="1"/>
</dbReference>
<dbReference type="GO" id="GO:0103118">
    <property type="term" value="F:UDP-3-O-[(3R)-3-hydroxyacyl]-glucosamine N-acyltransferase activity"/>
    <property type="evidence" value="ECO:0007669"/>
    <property type="project" value="UniProtKB-EC"/>
</dbReference>
<dbReference type="Gene3D" id="3.40.50.20">
    <property type="match status" value="1"/>
</dbReference>
<accession>A0ABZ3J7C6</accession>
<dbReference type="EMBL" id="CP155571">
    <property type="protein sequence ID" value="XFO70819.1"/>
    <property type="molecule type" value="Genomic_DNA"/>
</dbReference>
<evidence type="ECO:0000313" key="2">
    <source>
        <dbReference type="EMBL" id="XFO74070.1"/>
    </source>
</evidence>
<reference evidence="2 3" key="1">
    <citation type="submission" date="2024-05" db="EMBL/GenBank/DDBJ databases">
        <title>Isolation and characterization of Sporomusa carbonis sp. nov., a carboxydotrophic hydrogenogen in the genus of Sporomusa isolated from a charcoal burning pile.</title>
        <authorList>
            <person name="Boeer T."/>
            <person name="Rosenbaum F."/>
            <person name="Eysell L."/>
            <person name="Mueller V."/>
            <person name="Daniel R."/>
            <person name="Poehlein A."/>
        </authorList>
    </citation>
    <scope>NUCLEOTIDE SEQUENCE [LARGE SCALE GENOMIC DNA]</scope>
    <source>
        <strain evidence="2 3">DSM 3132</strain>
    </source>
</reference>
<dbReference type="RefSeq" id="WP_093794384.1">
    <property type="nucleotide sequence ID" value="NZ_CP155571.1"/>
</dbReference>
<dbReference type="PANTHER" id="PTHR43300:SF4">
    <property type="entry name" value="ACYL-[ACYL-CARRIER-PROTEIN]--UDP-N-ACETYLGLUCOSAMINE O-ACYLTRANSFERASE"/>
    <property type="match status" value="1"/>
</dbReference>
<keyword evidence="3" id="KW-1185">Reference proteome</keyword>
<dbReference type="SUPFAM" id="SSF51161">
    <property type="entry name" value="Trimeric LpxA-like enzymes"/>
    <property type="match status" value="1"/>
</dbReference>
<name>A0ABZ3J7C6_SPOA4</name>
<evidence type="ECO:0000313" key="3">
    <source>
        <dbReference type="Proteomes" id="UP000216052"/>
    </source>
</evidence>
<dbReference type="NCBIfam" id="TIGR03570">
    <property type="entry name" value="NeuD_NnaD"/>
    <property type="match status" value="1"/>
</dbReference>
<dbReference type="CDD" id="cd03360">
    <property type="entry name" value="LbH_AT_putative"/>
    <property type="match status" value="1"/>
</dbReference>
<keyword evidence="2" id="KW-0808">Transferase</keyword>
<gene>
    <name evidence="2" type="primary">lpxD_3</name>
    <name evidence="1" type="synonym">lpxD_1</name>
    <name evidence="1" type="ORF">SPACI_008190</name>
    <name evidence="2" type="ORF">SPACI_041790</name>
</gene>
<sequence length="227" mass="24981">MQSREDIVIVGLGEIAEIAMDYFSYDSPYKVVAFSAESSYIKDNTFLGLPIVELESITDYFSPKTYKIFVAIGYDSLNRGRARLYQKCKEKGYSFVSYISSKAFIGSEVEIGENCFILEHNVVQRKAKIGNDVTLWSGNHIGHRTVIEDHCFFSSHIAISGYCRIGSSCFWGINSCAADHVAIASDCLIGAGTVVLSDTSPGKVYRGNPAKAAHISSYSAFGIKMEE</sequence>
<dbReference type="EC" id="2.3.1.191" evidence="2"/>
<keyword evidence="2" id="KW-0012">Acyltransferase</keyword>